<evidence type="ECO:0000256" key="15">
    <source>
        <dbReference type="SAM" id="Phobius"/>
    </source>
</evidence>
<dbReference type="InterPro" id="IPR013083">
    <property type="entry name" value="Znf_RING/FYVE/PHD"/>
</dbReference>
<feature type="transmembrane region" description="Helical" evidence="15">
    <location>
        <begin position="16"/>
        <end position="38"/>
    </location>
</feature>
<protein>
    <recommendedName>
        <fullName evidence="4">RING-type E3 ubiquitin transferase</fullName>
        <ecNumber evidence="4">2.3.2.27</ecNumber>
    </recommendedName>
</protein>
<dbReference type="PANTHER" id="PTHR46913:SF1">
    <property type="entry name" value="RING-H2 FINGER PROTEIN ATL16"/>
    <property type="match status" value="1"/>
</dbReference>
<evidence type="ECO:0000313" key="17">
    <source>
        <dbReference type="EMBL" id="GMH14183.1"/>
    </source>
</evidence>
<evidence type="ECO:0000256" key="4">
    <source>
        <dbReference type="ARBA" id="ARBA00012483"/>
    </source>
</evidence>
<evidence type="ECO:0000256" key="7">
    <source>
        <dbReference type="ARBA" id="ARBA00022723"/>
    </source>
</evidence>
<dbReference type="Proteomes" id="UP001279734">
    <property type="component" value="Unassembled WGS sequence"/>
</dbReference>
<feature type="domain" description="RING-type" evidence="16">
    <location>
        <begin position="106"/>
        <end position="148"/>
    </location>
</feature>
<proteinExistence type="inferred from homology"/>
<comment type="catalytic activity">
    <reaction evidence="1">
        <text>S-ubiquitinyl-[E2 ubiquitin-conjugating enzyme]-L-cysteine + [acceptor protein]-L-lysine = [E2 ubiquitin-conjugating enzyme]-L-cysteine + N(6)-ubiquitinyl-[acceptor protein]-L-lysine.</text>
        <dbReference type="EC" id="2.3.2.27"/>
    </reaction>
</comment>
<keyword evidence="12 15" id="KW-0472">Membrane</keyword>
<reference evidence="17" key="1">
    <citation type="submission" date="2023-05" db="EMBL/GenBank/DDBJ databases">
        <title>Nepenthes gracilis genome sequencing.</title>
        <authorList>
            <person name="Fukushima K."/>
        </authorList>
    </citation>
    <scope>NUCLEOTIDE SEQUENCE</scope>
    <source>
        <strain evidence="17">SING2019-196</strain>
    </source>
</reference>
<evidence type="ECO:0000256" key="5">
    <source>
        <dbReference type="ARBA" id="ARBA00022679"/>
    </source>
</evidence>
<evidence type="ECO:0000256" key="12">
    <source>
        <dbReference type="ARBA" id="ARBA00023136"/>
    </source>
</evidence>
<accession>A0AAD3SMR8</accession>
<evidence type="ECO:0000256" key="1">
    <source>
        <dbReference type="ARBA" id="ARBA00000900"/>
    </source>
</evidence>
<name>A0AAD3SMR8_NEPGR</name>
<dbReference type="AlphaFoldDB" id="A0AAD3SMR8"/>
<keyword evidence="8 14" id="KW-0863">Zinc-finger</keyword>
<evidence type="ECO:0000256" key="3">
    <source>
        <dbReference type="ARBA" id="ARBA00004906"/>
    </source>
</evidence>
<evidence type="ECO:0000313" key="18">
    <source>
        <dbReference type="Proteomes" id="UP001279734"/>
    </source>
</evidence>
<keyword evidence="11 15" id="KW-1133">Transmembrane helix</keyword>
<dbReference type="PROSITE" id="PS50089">
    <property type="entry name" value="ZF_RING_2"/>
    <property type="match status" value="1"/>
</dbReference>
<keyword evidence="7" id="KW-0479">Metal-binding</keyword>
<evidence type="ECO:0000259" key="16">
    <source>
        <dbReference type="PROSITE" id="PS50089"/>
    </source>
</evidence>
<evidence type="ECO:0000256" key="14">
    <source>
        <dbReference type="PROSITE-ProRule" id="PRU00175"/>
    </source>
</evidence>
<dbReference type="EMBL" id="BSYO01000013">
    <property type="protein sequence ID" value="GMH14183.1"/>
    <property type="molecule type" value="Genomic_DNA"/>
</dbReference>
<dbReference type="GO" id="GO:0016020">
    <property type="term" value="C:membrane"/>
    <property type="evidence" value="ECO:0007669"/>
    <property type="project" value="UniProtKB-SubCell"/>
</dbReference>
<dbReference type="GO" id="GO:0061630">
    <property type="term" value="F:ubiquitin protein ligase activity"/>
    <property type="evidence" value="ECO:0007669"/>
    <property type="project" value="UniProtKB-EC"/>
</dbReference>
<evidence type="ECO:0000256" key="8">
    <source>
        <dbReference type="ARBA" id="ARBA00022771"/>
    </source>
</evidence>
<keyword evidence="9" id="KW-0833">Ubl conjugation pathway</keyword>
<comment type="pathway">
    <text evidence="3">Protein modification; protein ubiquitination.</text>
</comment>
<dbReference type="GO" id="GO:0016567">
    <property type="term" value="P:protein ubiquitination"/>
    <property type="evidence" value="ECO:0007669"/>
    <property type="project" value="InterPro"/>
</dbReference>
<organism evidence="17 18">
    <name type="scientific">Nepenthes gracilis</name>
    <name type="common">Slender pitcher plant</name>
    <dbReference type="NCBI Taxonomy" id="150966"/>
    <lineage>
        <taxon>Eukaryota</taxon>
        <taxon>Viridiplantae</taxon>
        <taxon>Streptophyta</taxon>
        <taxon>Embryophyta</taxon>
        <taxon>Tracheophyta</taxon>
        <taxon>Spermatophyta</taxon>
        <taxon>Magnoliopsida</taxon>
        <taxon>eudicotyledons</taxon>
        <taxon>Gunneridae</taxon>
        <taxon>Pentapetalae</taxon>
        <taxon>Caryophyllales</taxon>
        <taxon>Nepenthaceae</taxon>
        <taxon>Nepenthes</taxon>
    </lineage>
</organism>
<dbReference type="GO" id="GO:0008270">
    <property type="term" value="F:zinc ion binding"/>
    <property type="evidence" value="ECO:0007669"/>
    <property type="project" value="UniProtKB-KW"/>
</dbReference>
<gene>
    <name evidence="17" type="ORF">Nepgr_016024</name>
</gene>
<dbReference type="CDD" id="cd16461">
    <property type="entry name" value="RING-H2_EL5-like"/>
    <property type="match status" value="1"/>
</dbReference>
<keyword evidence="18" id="KW-1185">Reference proteome</keyword>
<dbReference type="SUPFAM" id="SSF57850">
    <property type="entry name" value="RING/U-box"/>
    <property type="match status" value="1"/>
</dbReference>
<evidence type="ECO:0000256" key="11">
    <source>
        <dbReference type="ARBA" id="ARBA00022989"/>
    </source>
</evidence>
<evidence type="ECO:0000256" key="10">
    <source>
        <dbReference type="ARBA" id="ARBA00022833"/>
    </source>
</evidence>
<keyword evidence="5" id="KW-0808">Transferase</keyword>
<sequence>MDDSSQSLNEVEVLQLAGMIAIGAIIAVFIVVTFVFLLHCYAKWYWSRDEDPVIFSWRLRQHWVAFEPVEDQPAIAAQRQGLESSVLRSLPIVVYNPRDFKEGLECAVCLCELSEGEKARQLPKCNHGFHVDCIDKWFQSHSTCPLCRNPLNPQPSLNTTNIEIRQNFSHSSSEESSHFAGHSTESIVFPTNVLFWGNQSQVNSLGLPSEEGQDQSVSSATAAAAASAKPATNTGRLCERLVIDIPSDGCSLSSPSAVPFAAAEAQSPMATPLRSLKRFLSRGKMVASTSCGGSSSRNAEQA</sequence>
<dbReference type="Gene3D" id="3.30.40.10">
    <property type="entry name" value="Zinc/RING finger domain, C3HC4 (zinc finger)"/>
    <property type="match status" value="1"/>
</dbReference>
<evidence type="ECO:0000256" key="13">
    <source>
        <dbReference type="ARBA" id="ARBA00024209"/>
    </source>
</evidence>
<dbReference type="FunFam" id="3.30.40.10:FF:000475">
    <property type="entry name" value="RING-H2 finger protein ATL3"/>
    <property type="match status" value="1"/>
</dbReference>
<evidence type="ECO:0000256" key="9">
    <source>
        <dbReference type="ARBA" id="ARBA00022786"/>
    </source>
</evidence>
<keyword evidence="10" id="KW-0862">Zinc</keyword>
<dbReference type="InterPro" id="IPR044600">
    <property type="entry name" value="ATL1/ATL16-like"/>
</dbReference>
<dbReference type="EC" id="2.3.2.27" evidence="4"/>
<keyword evidence="6 15" id="KW-0812">Transmembrane</keyword>
<dbReference type="PANTHER" id="PTHR46913">
    <property type="entry name" value="RING-H2 FINGER PROTEIN ATL16"/>
    <property type="match status" value="1"/>
</dbReference>
<comment type="subcellular location">
    <subcellularLocation>
        <location evidence="2">Membrane</location>
        <topology evidence="2">Single-pass membrane protein</topology>
    </subcellularLocation>
</comment>
<dbReference type="InterPro" id="IPR001841">
    <property type="entry name" value="Znf_RING"/>
</dbReference>
<evidence type="ECO:0000256" key="6">
    <source>
        <dbReference type="ARBA" id="ARBA00022692"/>
    </source>
</evidence>
<evidence type="ECO:0000256" key="2">
    <source>
        <dbReference type="ARBA" id="ARBA00004167"/>
    </source>
</evidence>
<dbReference type="Pfam" id="PF13639">
    <property type="entry name" value="zf-RING_2"/>
    <property type="match status" value="1"/>
</dbReference>
<comment type="similarity">
    <text evidence="13">Belongs to the RING-type zinc finger family. ATL subfamily.</text>
</comment>
<dbReference type="SMART" id="SM00184">
    <property type="entry name" value="RING"/>
    <property type="match status" value="1"/>
</dbReference>
<comment type="caution">
    <text evidence="17">The sequence shown here is derived from an EMBL/GenBank/DDBJ whole genome shotgun (WGS) entry which is preliminary data.</text>
</comment>